<dbReference type="Gene3D" id="1.10.10.160">
    <property type="match status" value="1"/>
</dbReference>
<keyword evidence="7" id="KW-0269">Exonuclease</keyword>
<keyword evidence="2" id="KW-0540">Nuclease</keyword>
<dbReference type="InterPro" id="IPR014017">
    <property type="entry name" value="DNA_helicase_UvrD-like_C"/>
</dbReference>
<keyword evidence="3 15" id="KW-0547">Nucleotide-binding</keyword>
<evidence type="ECO:0000256" key="7">
    <source>
        <dbReference type="ARBA" id="ARBA00022839"/>
    </source>
</evidence>
<dbReference type="Pfam" id="PF13361">
    <property type="entry name" value="UvrD_C"/>
    <property type="match status" value="1"/>
</dbReference>
<dbReference type="GO" id="GO:0005524">
    <property type="term" value="F:ATP binding"/>
    <property type="evidence" value="ECO:0007669"/>
    <property type="project" value="UniProtKB-UniRule"/>
</dbReference>
<dbReference type="SUPFAM" id="SSF52540">
    <property type="entry name" value="P-loop containing nucleoside triphosphate hydrolases"/>
    <property type="match status" value="1"/>
</dbReference>
<dbReference type="Gene3D" id="1.10.486.10">
    <property type="entry name" value="PCRA, domain 4"/>
    <property type="match status" value="1"/>
</dbReference>
<gene>
    <name evidence="18" type="ORF">US58_C0037G0004</name>
</gene>
<keyword evidence="11" id="KW-0413">Isomerase</keyword>
<evidence type="ECO:0000256" key="12">
    <source>
        <dbReference type="ARBA" id="ARBA00034617"/>
    </source>
</evidence>
<feature type="domain" description="UvrD-like helicase C-terminal" evidence="17">
    <location>
        <begin position="303"/>
        <end position="598"/>
    </location>
</feature>
<dbReference type="Gene3D" id="3.40.50.300">
    <property type="entry name" value="P-loop containing nucleotide triphosphate hydrolases"/>
    <property type="match status" value="2"/>
</dbReference>
<accession>A0A0G0JQS7</accession>
<reference evidence="18 19" key="1">
    <citation type="journal article" date="2015" name="Nature">
        <title>rRNA introns, odd ribosomes, and small enigmatic genomes across a large radiation of phyla.</title>
        <authorList>
            <person name="Brown C.T."/>
            <person name="Hug L.A."/>
            <person name="Thomas B.C."/>
            <person name="Sharon I."/>
            <person name="Castelle C.J."/>
            <person name="Singh A."/>
            <person name="Wilkins M.J."/>
            <person name="Williams K.H."/>
            <person name="Banfield J.F."/>
        </authorList>
    </citation>
    <scope>NUCLEOTIDE SEQUENCE [LARGE SCALE GENOMIC DNA]</scope>
</reference>
<evidence type="ECO:0000259" key="16">
    <source>
        <dbReference type="PROSITE" id="PS51198"/>
    </source>
</evidence>
<dbReference type="Pfam" id="PF12705">
    <property type="entry name" value="PDDEXK_1"/>
    <property type="match status" value="1"/>
</dbReference>
<keyword evidence="9" id="KW-0238">DNA-binding</keyword>
<evidence type="ECO:0000259" key="17">
    <source>
        <dbReference type="PROSITE" id="PS51217"/>
    </source>
</evidence>
<dbReference type="InterPro" id="IPR027417">
    <property type="entry name" value="P-loop_NTPase"/>
</dbReference>
<dbReference type="GO" id="GO:0043138">
    <property type="term" value="F:3'-5' DNA helicase activity"/>
    <property type="evidence" value="ECO:0007669"/>
    <property type="project" value="UniProtKB-EC"/>
</dbReference>
<sequence>MSEYKLNQSQKEAVEYTDGPLLIVAGAGTGKTTVIVSKIAYLIENKLAKPEEILAVTFTDKATGEMVERVDKMLDLGYVELSISTFHAFCQKILEQYGLEIGINHQFKLLTQTDAWLLMRQNLEKFELDYYRPLGNPTGHIHALLKHFSKCKDELITPEQYLKSAEEIKLNNDNTEITDSKRLTEIANAYHVYNQLLLDNNALDFGDLIYYTVKLLESRPNILHALQERFKFILVDEFQDVNWAQYQLIQMLTNKNTKLTVVGDDDQSIYAFRGASVSNIMRFKEDYPNAKEVILNENYRSEQEILDLAYKSIQNNNPDRLETKLKINKKLVSRGKEKGIKNKAVHNIHAATLDEEVKTVIEEIKKLKKENEETVWDDFAILVRANSYADPFINALERAKIPYEFLSSVGLYRQPLILDCFNYFKILDNQFDSPAMYRLLNLENLQLLEDDIHKIIATAKRKSWAYYETLKHPEELKLSTIGQKIIDELLQVIADGMQLVKKEKPTTVLYNFLEKIGYLSYLTREEEQGNRQVIRQIYQLKQYFEYITKYETTVIGAHVRSFVEHCQFLLEAGDEGKLYQPTDTPDSINILTIHGAKGLEYKYVFVVNLVEDRFPSRRRGEAIEIPIGLIKEQLPEGDSHIQEERRLFYVAITRAKEKLYLTSAHDYGGVREKKISRFLDELKMNIGIIEKSDNLTITKLSNCQIIDDKKNSHTDKSFYELPTTFSFSQIKSYETCPYQYKLAHILKIPVRGSASFSFGQTIHGTMHKFYQRLQELNTTTQESLFNLPEANNKKDKTIKVPSLDDLLKFYEESWLDDWYKDKKQKEDYYKKGKEILQLFYKSQENKWTIPITLEGWFKIKIGEYLVHGRIDRIDQLPDGSLEIIDYKTGKSKEKVSGDDKDQLLIYQIAASTLPEYKTIGPVSKLTFYYVNDNICTSFLGSDKELEKIINKLISTIDKINSKNFVATPSQFSCDYCDFREICEHRA</sequence>
<dbReference type="PATRIC" id="fig|1619036.3.peg.803"/>
<evidence type="ECO:0000256" key="15">
    <source>
        <dbReference type="PROSITE-ProRule" id="PRU00560"/>
    </source>
</evidence>
<evidence type="ECO:0000256" key="5">
    <source>
        <dbReference type="ARBA" id="ARBA00022801"/>
    </source>
</evidence>
<evidence type="ECO:0000256" key="1">
    <source>
        <dbReference type="ARBA" id="ARBA00009922"/>
    </source>
</evidence>
<protein>
    <recommendedName>
        <fullName evidence="13">DNA 3'-5' helicase</fullName>
        <ecNumber evidence="13">5.6.2.4</ecNumber>
    </recommendedName>
</protein>
<evidence type="ECO:0000256" key="8">
    <source>
        <dbReference type="ARBA" id="ARBA00022840"/>
    </source>
</evidence>
<keyword evidence="4" id="KW-0227">DNA damage</keyword>
<dbReference type="PROSITE" id="PS51198">
    <property type="entry name" value="UVRD_HELICASE_ATP_BIND"/>
    <property type="match status" value="1"/>
</dbReference>
<evidence type="ECO:0000256" key="4">
    <source>
        <dbReference type="ARBA" id="ARBA00022763"/>
    </source>
</evidence>
<organism evidence="18 19">
    <name type="scientific">Candidatus Magasanikbacteria bacterium GW2011_GWA2_37_8</name>
    <dbReference type="NCBI Taxonomy" id="1619036"/>
    <lineage>
        <taxon>Bacteria</taxon>
        <taxon>Candidatus Magasanikiibacteriota</taxon>
    </lineage>
</organism>
<dbReference type="Proteomes" id="UP000034333">
    <property type="component" value="Unassembled WGS sequence"/>
</dbReference>
<dbReference type="Gene3D" id="3.90.320.10">
    <property type="match status" value="1"/>
</dbReference>
<dbReference type="EMBL" id="LBTN01000037">
    <property type="protein sequence ID" value="KKQ39244.1"/>
    <property type="molecule type" value="Genomic_DNA"/>
</dbReference>
<proteinExistence type="inferred from homology"/>
<feature type="domain" description="UvrD-like helicase ATP-binding" evidence="16">
    <location>
        <begin position="4"/>
        <end position="302"/>
    </location>
</feature>
<keyword evidence="6 15" id="KW-0347">Helicase</keyword>
<evidence type="ECO:0000256" key="13">
    <source>
        <dbReference type="ARBA" id="ARBA00034808"/>
    </source>
</evidence>
<evidence type="ECO:0000256" key="14">
    <source>
        <dbReference type="ARBA" id="ARBA00048988"/>
    </source>
</evidence>
<keyword evidence="5 15" id="KW-0378">Hydrolase</keyword>
<dbReference type="GO" id="GO:0003677">
    <property type="term" value="F:DNA binding"/>
    <property type="evidence" value="ECO:0007669"/>
    <property type="project" value="UniProtKB-KW"/>
</dbReference>
<keyword evidence="8 15" id="KW-0067">ATP-binding</keyword>
<keyword evidence="10" id="KW-0234">DNA repair</keyword>
<dbReference type="InterPro" id="IPR013986">
    <property type="entry name" value="DExx_box_DNA_helicase_dom_sf"/>
</dbReference>
<dbReference type="InterPro" id="IPR011604">
    <property type="entry name" value="PDDEXK-like_dom_sf"/>
</dbReference>
<dbReference type="EC" id="5.6.2.4" evidence="13"/>
<dbReference type="PANTHER" id="PTHR11070">
    <property type="entry name" value="UVRD / RECB / PCRA DNA HELICASE FAMILY MEMBER"/>
    <property type="match status" value="1"/>
</dbReference>
<dbReference type="CDD" id="cd17932">
    <property type="entry name" value="DEXQc_UvrD"/>
    <property type="match status" value="1"/>
</dbReference>
<dbReference type="STRING" id="1619036.US58_C0037G0004"/>
<dbReference type="AlphaFoldDB" id="A0A0G0JQS7"/>
<dbReference type="InterPro" id="IPR000212">
    <property type="entry name" value="DNA_helicase_UvrD/REP"/>
</dbReference>
<dbReference type="InterPro" id="IPR038726">
    <property type="entry name" value="PDDEXK_AddAB-type"/>
</dbReference>
<dbReference type="Pfam" id="PF00580">
    <property type="entry name" value="UvrD-helicase"/>
    <property type="match status" value="1"/>
</dbReference>
<comment type="catalytic activity">
    <reaction evidence="12">
        <text>Couples ATP hydrolysis with the unwinding of duplex DNA by translocating in the 3'-5' direction.</text>
        <dbReference type="EC" id="5.6.2.4"/>
    </reaction>
</comment>
<comment type="catalytic activity">
    <reaction evidence="14">
        <text>ATP + H2O = ADP + phosphate + H(+)</text>
        <dbReference type="Rhea" id="RHEA:13065"/>
        <dbReference type="ChEBI" id="CHEBI:15377"/>
        <dbReference type="ChEBI" id="CHEBI:15378"/>
        <dbReference type="ChEBI" id="CHEBI:30616"/>
        <dbReference type="ChEBI" id="CHEBI:43474"/>
        <dbReference type="ChEBI" id="CHEBI:456216"/>
        <dbReference type="EC" id="5.6.2.4"/>
    </reaction>
</comment>
<comment type="caution">
    <text evidence="18">The sequence shown here is derived from an EMBL/GenBank/DDBJ whole genome shotgun (WGS) entry which is preliminary data.</text>
</comment>
<dbReference type="PROSITE" id="PS51217">
    <property type="entry name" value="UVRD_HELICASE_CTER"/>
    <property type="match status" value="1"/>
</dbReference>
<evidence type="ECO:0000256" key="2">
    <source>
        <dbReference type="ARBA" id="ARBA00022722"/>
    </source>
</evidence>
<evidence type="ECO:0000256" key="9">
    <source>
        <dbReference type="ARBA" id="ARBA00023125"/>
    </source>
</evidence>
<comment type="similarity">
    <text evidence="1">Belongs to the helicase family. UvrD subfamily.</text>
</comment>
<evidence type="ECO:0000256" key="6">
    <source>
        <dbReference type="ARBA" id="ARBA00022806"/>
    </source>
</evidence>
<evidence type="ECO:0000313" key="18">
    <source>
        <dbReference type="EMBL" id="KKQ39244.1"/>
    </source>
</evidence>
<feature type="binding site" evidence="15">
    <location>
        <begin position="25"/>
        <end position="32"/>
    </location>
    <ligand>
        <name>ATP</name>
        <dbReference type="ChEBI" id="CHEBI:30616"/>
    </ligand>
</feature>
<dbReference type="PANTHER" id="PTHR11070:SF2">
    <property type="entry name" value="ATP-DEPENDENT DNA HELICASE SRS2"/>
    <property type="match status" value="1"/>
</dbReference>
<evidence type="ECO:0000256" key="3">
    <source>
        <dbReference type="ARBA" id="ARBA00022741"/>
    </source>
</evidence>
<dbReference type="InterPro" id="IPR014016">
    <property type="entry name" value="UvrD-like_ATP-bd"/>
</dbReference>
<evidence type="ECO:0000256" key="10">
    <source>
        <dbReference type="ARBA" id="ARBA00023204"/>
    </source>
</evidence>
<dbReference type="GO" id="GO:0000725">
    <property type="term" value="P:recombinational repair"/>
    <property type="evidence" value="ECO:0007669"/>
    <property type="project" value="TreeGrafter"/>
</dbReference>
<evidence type="ECO:0000256" key="11">
    <source>
        <dbReference type="ARBA" id="ARBA00023235"/>
    </source>
</evidence>
<name>A0A0G0JQS7_9BACT</name>
<dbReference type="GO" id="GO:0004527">
    <property type="term" value="F:exonuclease activity"/>
    <property type="evidence" value="ECO:0007669"/>
    <property type="project" value="UniProtKB-KW"/>
</dbReference>
<evidence type="ECO:0000313" key="19">
    <source>
        <dbReference type="Proteomes" id="UP000034333"/>
    </source>
</evidence>